<keyword evidence="2" id="KW-0489">Methyltransferase</keyword>
<evidence type="ECO:0000259" key="1">
    <source>
        <dbReference type="Pfam" id="PF13649"/>
    </source>
</evidence>
<dbReference type="GO" id="GO:0008168">
    <property type="term" value="F:methyltransferase activity"/>
    <property type="evidence" value="ECO:0007669"/>
    <property type="project" value="UniProtKB-KW"/>
</dbReference>
<organism evidence="2 3">
    <name type="scientific">Pseudokineococcus marinus</name>
    <dbReference type="NCBI Taxonomy" id="351215"/>
    <lineage>
        <taxon>Bacteria</taxon>
        <taxon>Bacillati</taxon>
        <taxon>Actinomycetota</taxon>
        <taxon>Actinomycetes</taxon>
        <taxon>Kineosporiales</taxon>
        <taxon>Kineosporiaceae</taxon>
        <taxon>Pseudokineococcus</taxon>
    </lineage>
</organism>
<dbReference type="InterPro" id="IPR041698">
    <property type="entry name" value="Methyltransf_25"/>
</dbReference>
<reference evidence="2 3" key="1">
    <citation type="submission" date="2020-05" db="EMBL/GenBank/DDBJ databases">
        <title>MicrobeNet Type strains.</title>
        <authorList>
            <person name="Nicholson A.C."/>
        </authorList>
    </citation>
    <scope>NUCLEOTIDE SEQUENCE [LARGE SCALE GENOMIC DNA]</scope>
    <source>
        <strain evidence="2 3">JCM 14547</strain>
    </source>
</reference>
<dbReference type="Pfam" id="PF13649">
    <property type="entry name" value="Methyltransf_25"/>
    <property type="match status" value="1"/>
</dbReference>
<comment type="caution">
    <text evidence="2">The sequence shown here is derived from an EMBL/GenBank/DDBJ whole genome shotgun (WGS) entry which is preliminary data.</text>
</comment>
<accession>A0A849BH58</accession>
<dbReference type="Gene3D" id="3.40.50.150">
    <property type="entry name" value="Vaccinia Virus protein VP39"/>
    <property type="match status" value="1"/>
</dbReference>
<sequence length="209" mass="21986">MGAVFAAMFAVGAQPWARSGRQGVDLLDGRLGRDAGPSASAPRALDLGCGTGADATELARRGWAVTGVDDVPRALASARRRARDAGVDVHLVRGDVGDLAGLDLVGPGLVGEEGFRAVLDVGCLHGLDVAHRAAVARGLDAVTGPDTLLAVLAWAPARRLPPLPRGLDAEDLRASLPGWSLEHVEPARADLVPRWLHRTRPTWHVLVRR</sequence>
<dbReference type="SUPFAM" id="SSF53335">
    <property type="entry name" value="S-adenosyl-L-methionine-dependent methyltransferases"/>
    <property type="match status" value="1"/>
</dbReference>
<dbReference type="AlphaFoldDB" id="A0A849BH58"/>
<proteinExistence type="predicted"/>
<protein>
    <submittedName>
        <fullName evidence="2">Class I SAM-dependent methyltransferase</fullName>
    </submittedName>
</protein>
<name>A0A849BH58_9ACTN</name>
<dbReference type="GO" id="GO:0032259">
    <property type="term" value="P:methylation"/>
    <property type="evidence" value="ECO:0007669"/>
    <property type="project" value="UniProtKB-KW"/>
</dbReference>
<keyword evidence="3" id="KW-1185">Reference proteome</keyword>
<evidence type="ECO:0000313" key="2">
    <source>
        <dbReference type="EMBL" id="NNH22449.1"/>
    </source>
</evidence>
<gene>
    <name evidence="2" type="ORF">HLB09_04960</name>
</gene>
<dbReference type="EMBL" id="JABEMA010000041">
    <property type="protein sequence ID" value="NNH22449.1"/>
    <property type="molecule type" value="Genomic_DNA"/>
</dbReference>
<dbReference type="InterPro" id="IPR029063">
    <property type="entry name" value="SAM-dependent_MTases_sf"/>
</dbReference>
<dbReference type="Proteomes" id="UP000555552">
    <property type="component" value="Unassembled WGS sequence"/>
</dbReference>
<dbReference type="RefSeq" id="WP_171202295.1">
    <property type="nucleotide sequence ID" value="NZ_BAAANP010000025.1"/>
</dbReference>
<keyword evidence="2" id="KW-0808">Transferase</keyword>
<dbReference type="CDD" id="cd02440">
    <property type="entry name" value="AdoMet_MTases"/>
    <property type="match status" value="1"/>
</dbReference>
<evidence type="ECO:0000313" key="3">
    <source>
        <dbReference type="Proteomes" id="UP000555552"/>
    </source>
</evidence>
<feature type="domain" description="Methyltransferase" evidence="1">
    <location>
        <begin position="45"/>
        <end position="100"/>
    </location>
</feature>